<dbReference type="AlphaFoldDB" id="C0NDL7"/>
<protein>
    <submittedName>
        <fullName evidence="1">Uncharacterized protein</fullName>
    </submittedName>
</protein>
<evidence type="ECO:0000313" key="1">
    <source>
        <dbReference type="EMBL" id="EEH10315.1"/>
    </source>
</evidence>
<name>C0NDL7_AJECG</name>
<dbReference type="RefSeq" id="XP_045290795.1">
    <property type="nucleotide sequence ID" value="XM_045429009.1"/>
</dbReference>
<dbReference type="HOGENOM" id="CLU_1414793_0_0_1"/>
<accession>C0NDL7</accession>
<dbReference type="InParanoid" id="C0NDL7"/>
<proteinExistence type="predicted"/>
<evidence type="ECO:0000313" key="2">
    <source>
        <dbReference type="Proteomes" id="UP000001631"/>
    </source>
</evidence>
<dbReference type="EMBL" id="GG663364">
    <property type="protein sequence ID" value="EEH10315.1"/>
    <property type="molecule type" value="Genomic_DNA"/>
</dbReference>
<dbReference type="GeneID" id="69034976"/>
<keyword evidence="2" id="KW-1185">Reference proteome</keyword>
<dbReference type="Proteomes" id="UP000001631">
    <property type="component" value="Unassembled WGS sequence"/>
</dbReference>
<organism evidence="1 2">
    <name type="scientific">Ajellomyces capsulatus (strain G186AR / H82 / ATCC MYA-2454 / RMSCC 2432)</name>
    <name type="common">Darling's disease fungus</name>
    <name type="synonym">Histoplasma capsulatum</name>
    <dbReference type="NCBI Taxonomy" id="447093"/>
    <lineage>
        <taxon>Eukaryota</taxon>
        <taxon>Fungi</taxon>
        <taxon>Dikarya</taxon>
        <taxon>Ascomycota</taxon>
        <taxon>Pezizomycotina</taxon>
        <taxon>Eurotiomycetes</taxon>
        <taxon>Eurotiomycetidae</taxon>
        <taxon>Onygenales</taxon>
        <taxon>Ajellomycetaceae</taxon>
        <taxon>Histoplasma</taxon>
    </lineage>
</organism>
<gene>
    <name evidence="1" type="ORF">HCBG_01960</name>
</gene>
<reference evidence="1" key="1">
    <citation type="submission" date="2009-02" db="EMBL/GenBank/DDBJ databases">
        <title>The Genome Sequence of Ajellomyces capsulatus strain G186AR.</title>
        <authorList>
            <consortium name="The Broad Institute Genome Sequencing Platform"/>
            <person name="Champion M."/>
            <person name="Cuomo C."/>
            <person name="Ma L.-J."/>
            <person name="Henn M.R."/>
            <person name="Sil A."/>
            <person name="Goldman B."/>
            <person name="Young S.K."/>
            <person name="Kodira C.D."/>
            <person name="Zeng Q."/>
            <person name="Koehrsen M."/>
            <person name="Alvarado L."/>
            <person name="Berlin A."/>
            <person name="Borenstein D."/>
            <person name="Chen Z."/>
            <person name="Engels R."/>
            <person name="Freedman E."/>
            <person name="Gellesch M."/>
            <person name="Goldberg J."/>
            <person name="Griggs A."/>
            <person name="Gujja S."/>
            <person name="Heiman D."/>
            <person name="Hepburn T."/>
            <person name="Howarth C."/>
            <person name="Jen D."/>
            <person name="Larson L."/>
            <person name="Lewis B."/>
            <person name="Mehta T."/>
            <person name="Park D."/>
            <person name="Pearson M."/>
            <person name="Roberts A."/>
            <person name="Saif S."/>
            <person name="Shea T."/>
            <person name="Shenoy N."/>
            <person name="Sisk P."/>
            <person name="Stolte C."/>
            <person name="Sykes S."/>
            <person name="Walk T."/>
            <person name="White J."/>
            <person name="Yandava C."/>
            <person name="Klein B."/>
            <person name="McEwen J.G."/>
            <person name="Puccia R."/>
            <person name="Goldman G.H."/>
            <person name="Felipe M.S."/>
            <person name="Nino-Vega G."/>
            <person name="San-Blas G."/>
            <person name="Taylor J."/>
            <person name="Mendoza L."/>
            <person name="Galagan J."/>
            <person name="Nusbaum C."/>
            <person name="Birren B."/>
        </authorList>
    </citation>
    <scope>NUCLEOTIDE SEQUENCE</scope>
    <source>
        <strain evidence="1">G186AR</strain>
    </source>
</reference>
<sequence>MSPAYEVEENPEPLKHNIHNLRKVCRVTASGPDCKALQRTTHEYVVVSFANAPVHYVTLTCKAKSKWGKFKALSPSAVGIKAQQLKKAYKESVPPLQILPGTTTEQVKVESDPLTCNQRNIHRSFKSWSFPLSDPTHCSAKNEVSVCTLPPPGSCCAQHPDEIKKQFIHAPSVDHPRMAKVARVAISNGLNM</sequence>